<protein>
    <submittedName>
        <fullName evidence="1">Uncharacterized protein</fullName>
    </submittedName>
</protein>
<dbReference type="EMBL" id="CP015217">
    <property type="protein sequence ID" value="AOP35612.1"/>
    <property type="molecule type" value="Genomic_DNA"/>
</dbReference>
<evidence type="ECO:0000313" key="1">
    <source>
        <dbReference type="EMBL" id="AOP35612.1"/>
    </source>
</evidence>
<gene>
    <name evidence="1" type="ORF">A0128_18240</name>
</gene>
<evidence type="ECO:0000313" key="2">
    <source>
        <dbReference type="Proteomes" id="UP000094197"/>
    </source>
</evidence>
<dbReference type="KEGG" id="laj:A0128_18240"/>
<dbReference type="AlphaFoldDB" id="A0A1D7V1B2"/>
<keyword evidence="2" id="KW-1185">Reference proteome</keyword>
<reference evidence="1 2" key="1">
    <citation type="submission" date="2016-04" db="EMBL/GenBank/DDBJ databases">
        <title>Complete genome seqeunce of Leptospira alstonii serovar Room22.</title>
        <authorList>
            <person name="Nally J.E."/>
            <person name="Bayles D.O."/>
            <person name="Hurley D."/>
            <person name="Fanning S."/>
            <person name="McMahon B.J."/>
            <person name="Arent Z."/>
        </authorList>
    </citation>
    <scope>NUCLEOTIDE SEQUENCE [LARGE SCALE GENOMIC DNA]</scope>
    <source>
        <strain evidence="1 2">GWTS #1</strain>
    </source>
</reference>
<proteinExistence type="predicted"/>
<dbReference type="OrthoDB" id="1550962at2"/>
<name>A0A1D7V1B2_9LEPT</name>
<sequence>MFHRILPSDNFLERIASKPKMITSKEYEWIREFYGGKAAVRSKVPLIQHIDEGLKILSEIGASEFAKRAFCLHPIFQSDSDLEANFRRAKDVDGYVMMLVMEYRKTANSYLSKRIIQSIEEIELSPILEVNQMLYADKIQNQKDFQIHHANSHPRSQELETYFKNWLQRLEPVIFSKS</sequence>
<accession>A0A1D7V1B2</accession>
<organism evidence="1 2">
    <name type="scientific">Leptospira tipperaryensis</name>
    <dbReference type="NCBI Taxonomy" id="2564040"/>
    <lineage>
        <taxon>Bacteria</taxon>
        <taxon>Pseudomonadati</taxon>
        <taxon>Spirochaetota</taxon>
        <taxon>Spirochaetia</taxon>
        <taxon>Leptospirales</taxon>
        <taxon>Leptospiraceae</taxon>
        <taxon>Leptospira</taxon>
    </lineage>
</organism>
<dbReference type="Proteomes" id="UP000094197">
    <property type="component" value="Chromosome 1"/>
</dbReference>
<dbReference type="RefSeq" id="WP_069608814.1">
    <property type="nucleotide sequence ID" value="NZ_CP015217.1"/>
</dbReference>